<sequence length="174" mass="19014">MSHMLLQGRWLVGLSGLLLLSACVAMPAPPPPPHKVALPDLSNASRTTLLQALHNCGMANSLACARIHLALANSYLRSGPLNKTALGNADRELELAAQNQDMAIQTLPLRRTVQALLENQMLLHQCQSRMQHSQLQTRAAQQAASAAESRLQQLETLLQQHAEKSLKTPDQRKP</sequence>
<evidence type="ECO:0000313" key="1">
    <source>
        <dbReference type="EMBL" id="XRI73160.1"/>
    </source>
</evidence>
<dbReference type="EMBL" id="CP127526">
    <property type="protein sequence ID" value="XRI73160.1"/>
    <property type="molecule type" value="Genomic_DNA"/>
</dbReference>
<organism evidence="1 2">
    <name type="scientific">Acidithiobacillus montserratensis</name>
    <dbReference type="NCBI Taxonomy" id="2729135"/>
    <lineage>
        <taxon>Bacteria</taxon>
        <taxon>Pseudomonadati</taxon>
        <taxon>Pseudomonadota</taxon>
        <taxon>Acidithiobacillia</taxon>
        <taxon>Acidithiobacillales</taxon>
        <taxon>Acidithiobacillaceae</taxon>
        <taxon>Acidithiobacillus</taxon>
    </lineage>
</organism>
<evidence type="ECO:0000313" key="2">
    <source>
        <dbReference type="Proteomes" id="UP001195965"/>
    </source>
</evidence>
<reference evidence="1 2" key="1">
    <citation type="journal article" date="2021" name="ISME J.">
        <title>Genomic evolution of the class Acidithiobacillia: deep-branching Proteobacteria living in extreme acidic conditions.</title>
        <authorList>
            <person name="Moya-Beltran A."/>
            <person name="Beard S."/>
            <person name="Rojas-Villalobos C."/>
            <person name="Issotta F."/>
            <person name="Gallardo Y."/>
            <person name="Ulloa R."/>
            <person name="Giaveno A."/>
            <person name="Degli Esposti M."/>
            <person name="Johnson D.B."/>
            <person name="Quatrini R."/>
        </authorList>
    </citation>
    <scope>NUCLEOTIDE SEQUENCE [LARGE SCALE GENOMIC DNA]</scope>
    <source>
        <strain evidence="1 2">GG1-14</strain>
    </source>
</reference>
<dbReference type="Proteomes" id="UP001195965">
    <property type="component" value="Chromosome"/>
</dbReference>
<name>A0ACD5HDS3_9PROT</name>
<protein>
    <submittedName>
        <fullName evidence="1">Uncharacterized protein</fullName>
    </submittedName>
</protein>
<accession>A0ACD5HDS3</accession>
<proteinExistence type="predicted"/>
<keyword evidence="2" id="KW-1185">Reference proteome</keyword>
<gene>
    <name evidence="1" type="ORF">HHS34_012015</name>
</gene>